<dbReference type="Proteomes" id="UP001227964">
    <property type="component" value="Unassembled WGS sequence"/>
</dbReference>
<evidence type="ECO:0000313" key="2">
    <source>
        <dbReference type="Proteomes" id="UP001227964"/>
    </source>
</evidence>
<reference evidence="1 2" key="1">
    <citation type="submission" date="2023-06" db="EMBL/GenBank/DDBJ databases">
        <title>Marinobacter azerbaijanicus a moderately halophilic, isolated from Urmia Lake in Azerbaijan region of Iran.</title>
        <authorList>
            <person name="Sanchez-Porro C."/>
            <person name="Aghdam E.M."/>
            <person name="Saheb S.M."/>
            <person name="Tarhriz V."/>
            <person name="Kazemi E."/>
            <person name="Ammozegar M.A."/>
            <person name="Ventosa A."/>
            <person name="Hejazi M.S."/>
        </authorList>
    </citation>
    <scope>NUCLEOTIDE SEQUENCE [LARGE SCALE GENOMIC DNA]</scope>
    <source>
        <strain evidence="1 2">TBZ242</strain>
    </source>
</reference>
<gene>
    <name evidence="1" type="ORF">QPM17_10700</name>
</gene>
<protein>
    <recommendedName>
        <fullName evidence="3">Transcriptional regulator, AbiEi antitoxin, Type IV TA system</fullName>
    </recommendedName>
</protein>
<comment type="caution">
    <text evidence="1">The sequence shown here is derived from an EMBL/GenBank/DDBJ whole genome shotgun (WGS) entry which is preliminary data.</text>
</comment>
<dbReference type="InterPro" id="IPR059220">
    <property type="entry name" value="AbiEi"/>
</dbReference>
<evidence type="ECO:0000313" key="1">
    <source>
        <dbReference type="EMBL" id="MDL0431601.1"/>
    </source>
</evidence>
<proteinExistence type="predicted"/>
<dbReference type="RefSeq" id="WP_285390704.1">
    <property type="nucleotide sequence ID" value="NZ_JASSVS010000004.1"/>
</dbReference>
<evidence type="ECO:0008006" key="3">
    <source>
        <dbReference type="Google" id="ProtNLM"/>
    </source>
</evidence>
<keyword evidence="2" id="KW-1185">Reference proteome</keyword>
<organism evidence="1 2">
    <name type="scientific">Marinobacter azerbaijanicus</name>
    <dbReference type="NCBI Taxonomy" id="3050455"/>
    <lineage>
        <taxon>Bacteria</taxon>
        <taxon>Pseudomonadati</taxon>
        <taxon>Pseudomonadota</taxon>
        <taxon>Gammaproteobacteria</taxon>
        <taxon>Pseudomonadales</taxon>
        <taxon>Marinobacteraceae</taxon>
        <taxon>Marinobacter</taxon>
    </lineage>
</organism>
<dbReference type="EMBL" id="JASSVS010000004">
    <property type="protein sequence ID" value="MDL0431601.1"/>
    <property type="molecule type" value="Genomic_DNA"/>
</dbReference>
<dbReference type="NCBIfam" id="NF047376">
    <property type="entry name" value="TAA_AbiEi"/>
    <property type="match status" value="1"/>
</dbReference>
<accession>A0ABT7IBR4</accession>
<sequence>MKQSDAIKRLAEFDLKGRYVYSSKDMPKLFPGESERSRQATLSRLVGSGILERPSKGVYVYSLSRHKGPDILEQVAKTLRRGEYNYISLESALSEYGVISQVPVGRITVVTTGRKGEYRTPYGVIEFTHTERPVSDILSSVQDRGRPLRIATKAAALRDLKRVGRNTQLIDPEEARA</sequence>
<name>A0ABT7IBR4_9GAMM</name>